<dbReference type="Proteomes" id="UP000008672">
    <property type="component" value="Unassembled WGS sequence"/>
</dbReference>
<reference evidence="2" key="1">
    <citation type="submission" date="2011-08" db="EMBL/GenBank/DDBJ databases">
        <title>The draft genome of Latimeria chalumnae.</title>
        <authorList>
            <person name="Di Palma F."/>
            <person name="Alfoldi J."/>
            <person name="Johnson J."/>
            <person name="Berlin A."/>
            <person name="Gnerre S."/>
            <person name="Jaffe D."/>
            <person name="MacCallum I."/>
            <person name="Young S."/>
            <person name="Walker B.J."/>
            <person name="Lander E."/>
            <person name="Lindblad-Toh K."/>
        </authorList>
    </citation>
    <scope>NUCLEOTIDE SEQUENCE [LARGE SCALE GENOMIC DNA]</scope>
    <source>
        <strain evidence="2">Wild caught</strain>
    </source>
</reference>
<accession>H2ZS40</accession>
<proteinExistence type="predicted"/>
<dbReference type="Ensembl" id="ENSLACT00000000213.1">
    <property type="protein sequence ID" value="ENSLACP00000000211.1"/>
    <property type="gene ID" value="ENSLACG00000000191.1"/>
</dbReference>
<reference evidence="1" key="3">
    <citation type="submission" date="2025-09" db="UniProtKB">
        <authorList>
            <consortium name="Ensembl"/>
        </authorList>
    </citation>
    <scope>IDENTIFICATION</scope>
</reference>
<evidence type="ECO:0000313" key="2">
    <source>
        <dbReference type="Proteomes" id="UP000008672"/>
    </source>
</evidence>
<dbReference type="OMA" id="ITVERYE"/>
<dbReference type="InParanoid" id="H2ZS40"/>
<dbReference type="HOGENOM" id="CLU_035540_2_0_1"/>
<sequence length="187" mass="21750">RFGNLLNRDLNYSEQKVALLLTVAGTEALEILNSFQLTEQEGDNYDILMSKFESYCTPRVNETYEHFVFNSRVQLSNESIEEFVTDLKLKSRSCYFGQIQESLIRHRLVIGCSDYKVWEHLLRDCELTLEKAIRICQAAELTKKQISVMAKEDKKGSVHLVKKADASYGKLKLDKNKMHHRKVEQKE</sequence>
<evidence type="ECO:0000313" key="1">
    <source>
        <dbReference type="Ensembl" id="ENSLACP00000000211.1"/>
    </source>
</evidence>
<protein>
    <submittedName>
        <fullName evidence="1">Uncharacterized protein</fullName>
    </submittedName>
</protein>
<dbReference type="STRING" id="7897.ENSLACP00000000211"/>
<dbReference type="PANTHER" id="PTHR33198:SF20">
    <property type="entry name" value="RETROTRANSPOSON GAG DOMAIN-CONTAINING PROTEIN"/>
    <property type="match status" value="1"/>
</dbReference>
<organism evidence="1 2">
    <name type="scientific">Latimeria chalumnae</name>
    <name type="common">Coelacanth</name>
    <dbReference type="NCBI Taxonomy" id="7897"/>
    <lineage>
        <taxon>Eukaryota</taxon>
        <taxon>Metazoa</taxon>
        <taxon>Chordata</taxon>
        <taxon>Craniata</taxon>
        <taxon>Vertebrata</taxon>
        <taxon>Euteleostomi</taxon>
        <taxon>Coelacanthiformes</taxon>
        <taxon>Coelacanthidae</taxon>
        <taxon>Latimeria</taxon>
    </lineage>
</organism>
<dbReference type="PANTHER" id="PTHR33198">
    <property type="entry name" value="ANK_REP_REGION DOMAIN-CONTAINING PROTEIN-RELATED"/>
    <property type="match status" value="1"/>
</dbReference>
<dbReference type="EMBL" id="AFYH01269438">
    <property type="status" value="NOT_ANNOTATED_CDS"/>
    <property type="molecule type" value="Genomic_DNA"/>
</dbReference>
<dbReference type="eggNOG" id="ENOG502S20V">
    <property type="taxonomic scope" value="Eukaryota"/>
</dbReference>
<dbReference type="GeneTree" id="ENSGT00940000166018"/>
<name>H2ZS40_LATCH</name>
<keyword evidence="2" id="KW-1185">Reference proteome</keyword>
<reference evidence="1" key="2">
    <citation type="submission" date="2025-08" db="UniProtKB">
        <authorList>
            <consortium name="Ensembl"/>
        </authorList>
    </citation>
    <scope>IDENTIFICATION</scope>
</reference>
<dbReference type="AlphaFoldDB" id="H2ZS40"/>